<feature type="coiled-coil region" evidence="5">
    <location>
        <begin position="162"/>
        <end position="210"/>
    </location>
</feature>
<evidence type="ECO:0000256" key="6">
    <source>
        <dbReference type="SAM" id="MobiDB-lite"/>
    </source>
</evidence>
<keyword evidence="2" id="KW-0217">Developmental protein</keyword>
<name>A0AAV1D5K5_OLDCO</name>
<dbReference type="EMBL" id="OX459121">
    <property type="protein sequence ID" value="CAI9102375.1"/>
    <property type="molecule type" value="Genomic_DNA"/>
</dbReference>
<evidence type="ECO:0000313" key="8">
    <source>
        <dbReference type="Proteomes" id="UP001161247"/>
    </source>
</evidence>
<dbReference type="PANTHER" id="PTHR31791">
    <property type="entry name" value="FRIGIDA-LIKE PROTEIN 3-RELATED"/>
    <property type="match status" value="1"/>
</dbReference>
<keyword evidence="4" id="KW-0287">Flowering</keyword>
<protein>
    <submittedName>
        <fullName evidence="7">OLC1v1000637C1</fullName>
    </submittedName>
</protein>
<dbReference type="GO" id="GO:0009908">
    <property type="term" value="P:flower development"/>
    <property type="evidence" value="ECO:0007669"/>
    <property type="project" value="UniProtKB-KW"/>
</dbReference>
<evidence type="ECO:0000256" key="5">
    <source>
        <dbReference type="SAM" id="Coils"/>
    </source>
</evidence>
<feature type="coiled-coil region" evidence="5">
    <location>
        <begin position="26"/>
        <end position="79"/>
    </location>
</feature>
<comment type="similarity">
    <text evidence="1">Belongs to the Frigida family.</text>
</comment>
<evidence type="ECO:0000256" key="1">
    <source>
        <dbReference type="ARBA" id="ARBA00008956"/>
    </source>
</evidence>
<keyword evidence="3" id="KW-0221">Differentiation</keyword>
<dbReference type="Pfam" id="PF07899">
    <property type="entry name" value="Frigida"/>
    <property type="match status" value="3"/>
</dbReference>
<proteinExistence type="inferred from homology"/>
<accession>A0AAV1D5K5</accession>
<evidence type="ECO:0000256" key="3">
    <source>
        <dbReference type="ARBA" id="ARBA00022782"/>
    </source>
</evidence>
<keyword evidence="8" id="KW-1185">Reference proteome</keyword>
<sequence length="1355" mass="155795">MLLNREKDADILHGRENCGGIRVNGLELKEKVLKMKQDEIDSQEANSKHMQETGVMGFLEEILATLESSEANRNAFEKSIFAVLSSYKDYEEYVETVKTTEKKFRKCYLELESREKNLNSVEESVRRSYEDLKLLRQQVEESVRVRIIENEENRLVGLGVKEKEWEESKEKLVEELREKERKLNEKEVLINGISEKLELEKNELVGLEKLVEERIGERRKEIKLIEDGILKRLNELDEREKKVKEREKIVNLKGLEDSLMEDRERLIEMKEKEERLIKQDLELKEKEIDKLLVFHDHRVKVFDMKEKQFDAKQKELEMWEKRFQVKKKEYMDEKELLNRGNEELELRKRDFQCSIKNLKELEMVGENLEAKRRELKGAEKCLKECLIQNKQCLSDKKLLEYEIEVLKVKKNELEDRITHREKQLEVEKKELEEVAQERLKECRLKEKRWQLEKESWEKRNKEIELKMKDYEDKIKLFEIRDKFEVELKKLNDELRAREPVKEAVNESMNSGSSPKFALSVKLDGQDVLMSLNGFKIDLSSKDEVLKALRKSGAPAYMVLKATESLYPPYLKKLDMKFEGTVARSCVVLLEQLTRLAPTIQSRERDHALRLACEWKAMMLTRNSFEVLGFLYLLASFHLASAFNAEELLKLVETAAEHPQIPALCGHLGLKDNIPGLIQNLLKVTKHYLQAIELIYAFELVDQFPPVPILKQYLKQVKRTAKVMPRTRNNMFSDDFDQRISAVKVVLGCILEHKLESQYSPKELENTIRQLSMQKVQQKCPESVVPSNAQVQREVEGRETPLGSGYDVNLAAKDLQEVEVENTSSTDLPGCSRSGRMDPEFPNTEICPPNAMVLILSNMNGKNMLSFLDTHLVDHQLLESELFTALQISDDSAKLVLDVVEGFYSSYPLWEQGSRSCILLLKQLMRISPLISVEVKNTAQKIALDLKAKITAEYESSLVILVFLLFTNGFSLISAFDAGEIRRLYKILSEDSSLLALCQSLGISKLISGSVHPEIQVQQISTEDSQLDIKSAISTMSLEKGIHAFHSNDDMESGAHGIYCNRIPRFLQHSSDPALLVLDALEFCYFSNSQQNKINQLIAQSFFYLLKQLLNVSPRIEPCVKRRALKVAHSWKSSLSGSNSWEVLAFMQLVVVYGVSSSFSAKCLLGLLEVPPKLLKEASTLIRILGLEYKVPGFVTALIAKKQPLLAFEYVFEFNLVDKIPPVELLKNHVLQAKMAAMEICKDEKATLQEQDRAIFDEISALKEVMKCILDRGLQNEYSPDALGQRVAQLETQRANLKASLSAVPLSNSPKLDNDKRGLCASGKARSEQENTRKHPASSRGIAKWTRLPPSKKFRL</sequence>
<feature type="coiled-coil region" evidence="5">
    <location>
        <begin position="252"/>
        <end position="480"/>
    </location>
</feature>
<evidence type="ECO:0000313" key="7">
    <source>
        <dbReference type="EMBL" id="CAI9102375.1"/>
    </source>
</evidence>
<evidence type="ECO:0000256" key="2">
    <source>
        <dbReference type="ARBA" id="ARBA00022473"/>
    </source>
</evidence>
<gene>
    <name evidence="7" type="ORF">OLC1_LOCUS11729</name>
</gene>
<dbReference type="InterPro" id="IPR012474">
    <property type="entry name" value="Frigida"/>
</dbReference>
<dbReference type="PANTHER" id="PTHR31791:SF47">
    <property type="entry name" value="INACTIVE FRIGIDA-LIKE PROTEIN 2"/>
    <property type="match status" value="1"/>
</dbReference>
<evidence type="ECO:0000256" key="4">
    <source>
        <dbReference type="ARBA" id="ARBA00023089"/>
    </source>
</evidence>
<dbReference type="GO" id="GO:0030154">
    <property type="term" value="P:cell differentiation"/>
    <property type="evidence" value="ECO:0007669"/>
    <property type="project" value="UniProtKB-KW"/>
</dbReference>
<keyword evidence="5" id="KW-0175">Coiled coil</keyword>
<dbReference type="Proteomes" id="UP001161247">
    <property type="component" value="Chromosome 4"/>
</dbReference>
<feature type="region of interest" description="Disordered" evidence="6">
    <location>
        <begin position="1305"/>
        <end position="1355"/>
    </location>
</feature>
<organism evidence="7 8">
    <name type="scientific">Oldenlandia corymbosa var. corymbosa</name>
    <dbReference type="NCBI Taxonomy" id="529605"/>
    <lineage>
        <taxon>Eukaryota</taxon>
        <taxon>Viridiplantae</taxon>
        <taxon>Streptophyta</taxon>
        <taxon>Embryophyta</taxon>
        <taxon>Tracheophyta</taxon>
        <taxon>Spermatophyta</taxon>
        <taxon>Magnoliopsida</taxon>
        <taxon>eudicotyledons</taxon>
        <taxon>Gunneridae</taxon>
        <taxon>Pentapetalae</taxon>
        <taxon>asterids</taxon>
        <taxon>lamiids</taxon>
        <taxon>Gentianales</taxon>
        <taxon>Rubiaceae</taxon>
        <taxon>Rubioideae</taxon>
        <taxon>Spermacoceae</taxon>
        <taxon>Hedyotis-Oldenlandia complex</taxon>
        <taxon>Oldenlandia</taxon>
    </lineage>
</organism>
<reference evidence="7" key="1">
    <citation type="submission" date="2023-03" db="EMBL/GenBank/DDBJ databases">
        <authorList>
            <person name="Julca I."/>
        </authorList>
    </citation>
    <scope>NUCLEOTIDE SEQUENCE</scope>
</reference>